<feature type="compositionally biased region" description="Basic residues" evidence="4">
    <location>
        <begin position="339"/>
        <end position="349"/>
    </location>
</feature>
<accession>A0A9P0GSN2</accession>
<sequence>MNINIEVRKKQLHSLDQYITSSKDKVESILGYLGWTAKKVKEKKDVISCPLNPRHKIHFEKINKHLESCCIRTAGYEPGDNFLSEPLHNATSSITLDNAKKIEILNGARISNMKYKQAWNGVDPDPMTSDRLMSTFSSDERLSLYDYCISNTEAPPTPSEFTVNIDELEKKADKQLTEEEKREQERNAKRRRTKYKSVHTGRNKNYSEVMRQVIDNQMDSYREYLVDKERLEKELERKRLEEVYEQFDQPDASNIIYDFDADPNSVGSNVENLYNNINYDLDYGEFGEEEHLDVSEQRPNHSCEASPQAQKERDHGRRSSGRRHSSRPRRDREKGGGGGRRRSRSRPPRGGREEGRRSRDRREARRRPERRY</sequence>
<dbReference type="InterPro" id="IPR022776">
    <property type="entry name" value="TRM13/UPF0224_CHHC_Znf_dom"/>
</dbReference>
<evidence type="ECO:0000313" key="6">
    <source>
        <dbReference type="EMBL" id="CAH1176922.1"/>
    </source>
</evidence>
<feature type="compositionally biased region" description="Basic and acidic residues" evidence="4">
    <location>
        <begin position="172"/>
        <end position="187"/>
    </location>
</feature>
<gene>
    <name evidence="6" type="ORF">PHAECO_LOCUS11274</name>
</gene>
<feature type="region of interest" description="Disordered" evidence="4">
    <location>
        <begin position="290"/>
        <end position="372"/>
    </location>
</feature>
<evidence type="ECO:0000256" key="3">
    <source>
        <dbReference type="ARBA" id="ARBA00022833"/>
    </source>
</evidence>
<reference evidence="6" key="1">
    <citation type="submission" date="2022-01" db="EMBL/GenBank/DDBJ databases">
        <authorList>
            <person name="King R."/>
        </authorList>
    </citation>
    <scope>NUCLEOTIDE SEQUENCE</scope>
</reference>
<evidence type="ECO:0000256" key="4">
    <source>
        <dbReference type="SAM" id="MobiDB-lite"/>
    </source>
</evidence>
<evidence type="ECO:0000259" key="5">
    <source>
        <dbReference type="PROSITE" id="PS51800"/>
    </source>
</evidence>
<dbReference type="GO" id="GO:0008270">
    <property type="term" value="F:zinc ion binding"/>
    <property type="evidence" value="ECO:0007669"/>
    <property type="project" value="UniProtKB-KW"/>
</dbReference>
<feature type="domain" description="CHHC U11-48K-type" evidence="5">
    <location>
        <begin position="46"/>
        <end position="73"/>
    </location>
</feature>
<dbReference type="AlphaFoldDB" id="A0A9P0GSN2"/>
<dbReference type="PANTHER" id="PTHR21402">
    <property type="entry name" value="GAMETOCYTE SPECIFIC FACTOR 1-RELATED"/>
    <property type="match status" value="1"/>
</dbReference>
<dbReference type="GO" id="GO:0005689">
    <property type="term" value="C:U12-type spliceosomal complex"/>
    <property type="evidence" value="ECO:0007669"/>
    <property type="project" value="TreeGrafter"/>
</dbReference>
<keyword evidence="1" id="KW-0479">Metal-binding</keyword>
<feature type="compositionally biased region" description="Basic and acidic residues" evidence="4">
    <location>
        <begin position="292"/>
        <end position="301"/>
    </location>
</feature>
<reference evidence="6" key="2">
    <citation type="submission" date="2022-10" db="EMBL/GenBank/DDBJ databases">
        <authorList>
            <consortium name="ENA_rothamsted_submissions"/>
            <consortium name="culmorum"/>
            <person name="King R."/>
        </authorList>
    </citation>
    <scope>NUCLEOTIDE SEQUENCE</scope>
</reference>
<feature type="compositionally biased region" description="Basic and acidic residues" evidence="4">
    <location>
        <begin position="350"/>
        <end position="363"/>
    </location>
</feature>
<dbReference type="Proteomes" id="UP001153737">
    <property type="component" value="Chromosome 7"/>
</dbReference>
<name>A0A9P0GSN2_PHACE</name>
<dbReference type="PANTHER" id="PTHR21402:SF10">
    <property type="entry name" value="U11_U12 SMALL NUCLEAR RIBONUCLEOPROTEIN 48 KDA PROTEIN"/>
    <property type="match status" value="1"/>
</dbReference>
<feature type="region of interest" description="Disordered" evidence="4">
    <location>
        <begin position="172"/>
        <end position="199"/>
    </location>
</feature>
<evidence type="ECO:0000256" key="2">
    <source>
        <dbReference type="ARBA" id="ARBA00022771"/>
    </source>
</evidence>
<dbReference type="GO" id="GO:0005654">
    <property type="term" value="C:nucleoplasm"/>
    <property type="evidence" value="ECO:0007669"/>
    <property type="project" value="TreeGrafter"/>
</dbReference>
<organism evidence="6 7">
    <name type="scientific">Phaedon cochleariae</name>
    <name type="common">Mustard beetle</name>
    <dbReference type="NCBI Taxonomy" id="80249"/>
    <lineage>
        <taxon>Eukaryota</taxon>
        <taxon>Metazoa</taxon>
        <taxon>Ecdysozoa</taxon>
        <taxon>Arthropoda</taxon>
        <taxon>Hexapoda</taxon>
        <taxon>Insecta</taxon>
        <taxon>Pterygota</taxon>
        <taxon>Neoptera</taxon>
        <taxon>Endopterygota</taxon>
        <taxon>Coleoptera</taxon>
        <taxon>Polyphaga</taxon>
        <taxon>Cucujiformia</taxon>
        <taxon>Chrysomeloidea</taxon>
        <taxon>Chrysomelidae</taxon>
        <taxon>Chrysomelinae</taxon>
        <taxon>Chrysomelini</taxon>
        <taxon>Phaedon</taxon>
    </lineage>
</organism>
<dbReference type="EMBL" id="OU896713">
    <property type="protein sequence ID" value="CAH1176922.1"/>
    <property type="molecule type" value="Genomic_DNA"/>
</dbReference>
<feature type="compositionally biased region" description="Basic residues" evidence="4">
    <location>
        <begin position="318"/>
        <end position="327"/>
    </location>
</feature>
<dbReference type="GO" id="GO:0005829">
    <property type="term" value="C:cytosol"/>
    <property type="evidence" value="ECO:0007669"/>
    <property type="project" value="TreeGrafter"/>
</dbReference>
<dbReference type="OrthoDB" id="69229at2759"/>
<keyword evidence="3" id="KW-0862">Zinc</keyword>
<protein>
    <recommendedName>
        <fullName evidence="5">CHHC U11-48K-type domain-containing protein</fullName>
    </recommendedName>
</protein>
<evidence type="ECO:0000256" key="1">
    <source>
        <dbReference type="ARBA" id="ARBA00022723"/>
    </source>
</evidence>
<evidence type="ECO:0000313" key="7">
    <source>
        <dbReference type="Proteomes" id="UP001153737"/>
    </source>
</evidence>
<keyword evidence="7" id="KW-1185">Reference proteome</keyword>
<keyword evidence="2" id="KW-0863">Zinc-finger</keyword>
<feature type="compositionally biased region" description="Basic residues" evidence="4">
    <location>
        <begin position="188"/>
        <end position="199"/>
    </location>
</feature>
<dbReference type="PROSITE" id="PS51800">
    <property type="entry name" value="ZF_CHHC_U11_48K"/>
    <property type="match status" value="1"/>
</dbReference>
<dbReference type="InterPro" id="IPR051591">
    <property type="entry name" value="UPF0224_FAM112_RNA_Proc"/>
</dbReference>
<proteinExistence type="predicted"/>